<organism evidence="1 2">
    <name type="scientific">Holospora curviuscula</name>
    <dbReference type="NCBI Taxonomy" id="1082868"/>
    <lineage>
        <taxon>Bacteria</taxon>
        <taxon>Pseudomonadati</taxon>
        <taxon>Pseudomonadota</taxon>
        <taxon>Alphaproteobacteria</taxon>
        <taxon>Holosporales</taxon>
        <taxon>Holosporaceae</taxon>
        <taxon>Holospora</taxon>
    </lineage>
</organism>
<protein>
    <submittedName>
        <fullName evidence="1">Uncharacterized protein</fullName>
    </submittedName>
</protein>
<evidence type="ECO:0000313" key="1">
    <source>
        <dbReference type="EMBL" id="PPE03552.1"/>
    </source>
</evidence>
<name>A0A2S5R8P4_9PROT</name>
<gene>
    <name evidence="1" type="ORF">HCUR_00979</name>
</gene>
<dbReference type="AlphaFoldDB" id="A0A2S5R8P4"/>
<comment type="caution">
    <text evidence="1">The sequence shown here is derived from an EMBL/GenBank/DDBJ whole genome shotgun (WGS) entry which is preliminary data.</text>
</comment>
<dbReference type="Proteomes" id="UP000239425">
    <property type="component" value="Unassembled WGS sequence"/>
</dbReference>
<proteinExistence type="predicted"/>
<reference evidence="1 2" key="1">
    <citation type="submission" date="2017-11" db="EMBL/GenBank/DDBJ databases">
        <title>Comparative genomic analysis of Holospora spp., intranuclear symbionts of paramecia.</title>
        <authorList>
            <person name="Garushyants S.K."/>
            <person name="Beliavskaya A."/>
            <person name="Malko D.B."/>
            <person name="Logacheva M.D."/>
            <person name="Rautian M.S."/>
            <person name="Gelfand M.S."/>
        </authorList>
    </citation>
    <scope>NUCLEOTIDE SEQUENCE [LARGE SCALE GENOMIC DNA]</scope>
    <source>
        <strain evidence="2">02AZ16</strain>
    </source>
</reference>
<sequence>MGNKSAMLTSPPVFCNSPKFVFSTKDILCRLFFVLSEVTPNTLNKALGCFTMFVYLIPLGTAFQDIPILFSPFYLTFTLLS</sequence>
<evidence type="ECO:0000313" key="2">
    <source>
        <dbReference type="Proteomes" id="UP000239425"/>
    </source>
</evidence>
<keyword evidence="2" id="KW-1185">Reference proteome</keyword>
<dbReference type="EMBL" id="PHHC01000094">
    <property type="protein sequence ID" value="PPE03552.1"/>
    <property type="molecule type" value="Genomic_DNA"/>
</dbReference>
<accession>A0A2S5R8P4</accession>